<dbReference type="AlphaFoldDB" id="A0A165WTG2"/>
<proteinExistence type="predicted"/>
<feature type="compositionally biased region" description="Basic and acidic residues" evidence="1">
    <location>
        <begin position="90"/>
        <end position="117"/>
    </location>
</feature>
<accession>A0A165WTG2</accession>
<sequence>MSNVDPIPPPDSTDPATLPSVMLGGAFIVRTEQRPTGTILKWGLQNLFGTGDALNRNGKGDFTSTDTFVSDFPSGTYKLHIHGTRAELDLFPHDPTKSPGRYKGDGIQKGLDDHYEGRYGPASEPHNVGASVSA</sequence>
<dbReference type="EMBL" id="KV428553">
    <property type="protein sequence ID" value="KZT31504.1"/>
    <property type="molecule type" value="Genomic_DNA"/>
</dbReference>
<gene>
    <name evidence="2" type="ORF">SISSUDRAFT_1067703</name>
</gene>
<feature type="region of interest" description="Disordered" evidence="1">
    <location>
        <begin position="90"/>
        <end position="134"/>
    </location>
</feature>
<organism evidence="2 3">
    <name type="scientific">Sistotremastrum suecicum HHB10207 ss-3</name>
    <dbReference type="NCBI Taxonomy" id="1314776"/>
    <lineage>
        <taxon>Eukaryota</taxon>
        <taxon>Fungi</taxon>
        <taxon>Dikarya</taxon>
        <taxon>Basidiomycota</taxon>
        <taxon>Agaricomycotina</taxon>
        <taxon>Agaricomycetes</taxon>
        <taxon>Sistotremastrales</taxon>
        <taxon>Sistotremastraceae</taxon>
        <taxon>Sistotremastrum</taxon>
    </lineage>
</organism>
<keyword evidence="3" id="KW-1185">Reference proteome</keyword>
<evidence type="ECO:0000313" key="2">
    <source>
        <dbReference type="EMBL" id="KZT31504.1"/>
    </source>
</evidence>
<evidence type="ECO:0000256" key="1">
    <source>
        <dbReference type="SAM" id="MobiDB-lite"/>
    </source>
</evidence>
<name>A0A165WTG2_9AGAM</name>
<reference evidence="2 3" key="1">
    <citation type="journal article" date="2016" name="Mol. Biol. Evol.">
        <title>Comparative Genomics of Early-Diverging Mushroom-Forming Fungi Provides Insights into the Origins of Lignocellulose Decay Capabilities.</title>
        <authorList>
            <person name="Nagy L.G."/>
            <person name="Riley R."/>
            <person name="Tritt A."/>
            <person name="Adam C."/>
            <person name="Daum C."/>
            <person name="Floudas D."/>
            <person name="Sun H."/>
            <person name="Yadav J.S."/>
            <person name="Pangilinan J."/>
            <person name="Larsson K.H."/>
            <person name="Matsuura K."/>
            <person name="Barry K."/>
            <person name="Labutti K."/>
            <person name="Kuo R."/>
            <person name="Ohm R.A."/>
            <person name="Bhattacharya S.S."/>
            <person name="Shirouzu T."/>
            <person name="Yoshinaga Y."/>
            <person name="Martin F.M."/>
            <person name="Grigoriev I.V."/>
            <person name="Hibbett D.S."/>
        </authorList>
    </citation>
    <scope>NUCLEOTIDE SEQUENCE [LARGE SCALE GENOMIC DNA]</scope>
    <source>
        <strain evidence="2 3">HHB10207 ss-3</strain>
    </source>
</reference>
<evidence type="ECO:0000313" key="3">
    <source>
        <dbReference type="Proteomes" id="UP000076798"/>
    </source>
</evidence>
<protein>
    <submittedName>
        <fullName evidence="2">Uncharacterized protein</fullName>
    </submittedName>
</protein>
<dbReference type="Proteomes" id="UP000076798">
    <property type="component" value="Unassembled WGS sequence"/>
</dbReference>